<proteinExistence type="predicted"/>
<accession>A0ACB8E7D6</accession>
<gene>
    <name evidence="1" type="ORF">K3G42_011385</name>
</gene>
<organism evidence="1 2">
    <name type="scientific">Sphaerodactylus townsendi</name>
    <dbReference type="NCBI Taxonomy" id="933632"/>
    <lineage>
        <taxon>Eukaryota</taxon>
        <taxon>Metazoa</taxon>
        <taxon>Chordata</taxon>
        <taxon>Craniata</taxon>
        <taxon>Vertebrata</taxon>
        <taxon>Euteleostomi</taxon>
        <taxon>Lepidosauria</taxon>
        <taxon>Squamata</taxon>
        <taxon>Bifurcata</taxon>
        <taxon>Gekkota</taxon>
        <taxon>Sphaerodactylidae</taxon>
        <taxon>Sphaerodactylus</taxon>
    </lineage>
</organism>
<dbReference type="Proteomes" id="UP000827872">
    <property type="component" value="Linkage Group LG10"/>
</dbReference>
<evidence type="ECO:0000313" key="1">
    <source>
        <dbReference type="EMBL" id="KAH7988240.1"/>
    </source>
</evidence>
<name>A0ACB8E7D6_9SAUR</name>
<sequence>MICSIYDSTSATIIIKNGEWPSKSACQNGTAIKPVPRPRLYSLRNTPKGTKSKFSVVSPCVPKLTGALLPGRKTSGSKGNPQSGPSGQNGPRSLFSTFTSELTIWYVYILHELWRCVAGLGIKVNLVHGVKSKLSGR</sequence>
<protein>
    <submittedName>
        <fullName evidence="1">Uncharacterized protein</fullName>
    </submittedName>
</protein>
<keyword evidence="2" id="KW-1185">Reference proteome</keyword>
<dbReference type="EMBL" id="CM037623">
    <property type="protein sequence ID" value="KAH7988240.1"/>
    <property type="molecule type" value="Genomic_DNA"/>
</dbReference>
<reference evidence="1" key="1">
    <citation type="submission" date="2021-08" db="EMBL/GenBank/DDBJ databases">
        <title>The first chromosome-level gecko genome reveals the dynamic sex chromosomes of Neotropical dwarf geckos (Sphaerodactylidae: Sphaerodactylus).</title>
        <authorList>
            <person name="Pinto B.J."/>
            <person name="Keating S.E."/>
            <person name="Gamble T."/>
        </authorList>
    </citation>
    <scope>NUCLEOTIDE SEQUENCE</scope>
    <source>
        <strain evidence="1">TG3544</strain>
    </source>
</reference>
<evidence type="ECO:0000313" key="2">
    <source>
        <dbReference type="Proteomes" id="UP000827872"/>
    </source>
</evidence>
<comment type="caution">
    <text evidence="1">The sequence shown here is derived from an EMBL/GenBank/DDBJ whole genome shotgun (WGS) entry which is preliminary data.</text>
</comment>